<feature type="signal peptide" evidence="1">
    <location>
        <begin position="1"/>
        <end position="23"/>
    </location>
</feature>
<dbReference type="Proteomes" id="UP000434957">
    <property type="component" value="Unassembled WGS sequence"/>
</dbReference>
<gene>
    <name evidence="2" type="ORF">PR003_g2146</name>
</gene>
<sequence length="78" mass="8479">MINVSTNQATLCLLLHLDTCTLATIRQHAAWFCSSLPPGLSNFLVRLCKLLAVIVAVFKTSELYSSSTIVISNTHASE</sequence>
<dbReference type="EMBL" id="QXFT01000065">
    <property type="protein sequence ID" value="KAE9356797.1"/>
    <property type="molecule type" value="Genomic_DNA"/>
</dbReference>
<protein>
    <submittedName>
        <fullName evidence="2">Uncharacterized protein</fullName>
    </submittedName>
</protein>
<organism evidence="2 3">
    <name type="scientific">Phytophthora rubi</name>
    <dbReference type="NCBI Taxonomy" id="129364"/>
    <lineage>
        <taxon>Eukaryota</taxon>
        <taxon>Sar</taxon>
        <taxon>Stramenopiles</taxon>
        <taxon>Oomycota</taxon>
        <taxon>Peronosporomycetes</taxon>
        <taxon>Peronosporales</taxon>
        <taxon>Peronosporaceae</taxon>
        <taxon>Phytophthora</taxon>
    </lineage>
</organism>
<proteinExistence type="predicted"/>
<dbReference type="AlphaFoldDB" id="A0A6A4G4A8"/>
<comment type="caution">
    <text evidence="2">The sequence shown here is derived from an EMBL/GenBank/DDBJ whole genome shotgun (WGS) entry which is preliminary data.</text>
</comment>
<name>A0A6A4G4A8_9STRA</name>
<evidence type="ECO:0000313" key="3">
    <source>
        <dbReference type="Proteomes" id="UP000434957"/>
    </source>
</evidence>
<evidence type="ECO:0000256" key="1">
    <source>
        <dbReference type="SAM" id="SignalP"/>
    </source>
</evidence>
<reference evidence="2 3" key="1">
    <citation type="submission" date="2018-08" db="EMBL/GenBank/DDBJ databases">
        <title>Genomic investigation of the strawberry pathogen Phytophthora fragariae indicates pathogenicity is determined by transcriptional variation in three key races.</title>
        <authorList>
            <person name="Adams T.M."/>
            <person name="Armitage A.D."/>
            <person name="Sobczyk M.K."/>
            <person name="Bates H.J."/>
            <person name="Dunwell J.M."/>
            <person name="Nellist C.F."/>
            <person name="Harrison R.J."/>
        </authorList>
    </citation>
    <scope>NUCLEOTIDE SEQUENCE [LARGE SCALE GENOMIC DNA]</scope>
    <source>
        <strain evidence="2 3">SCRP333</strain>
    </source>
</reference>
<accession>A0A6A4G4A8</accession>
<feature type="chain" id="PRO_5025544301" evidence="1">
    <location>
        <begin position="24"/>
        <end position="78"/>
    </location>
</feature>
<evidence type="ECO:0000313" key="2">
    <source>
        <dbReference type="EMBL" id="KAE9356797.1"/>
    </source>
</evidence>
<keyword evidence="1" id="KW-0732">Signal</keyword>
<keyword evidence="3" id="KW-1185">Reference proteome</keyword>